<feature type="compositionally biased region" description="Polar residues" evidence="1">
    <location>
        <begin position="28"/>
        <end position="40"/>
    </location>
</feature>
<proteinExistence type="predicted"/>
<sequence>MNKRKSSRKSAYGTGTTSDTAGASNSANVKSADSNNAGNRNLTGIEEVEQATIDGVPFILVDAMPLTQSPLTDPELAQIEAKRMAEVAAECDRLLKRLENTKPPPELDLTSTITSANELNDENSFLEEMQQLCIFPTDTEEQDGVEEMSNFSPQALENPGISRQDTFHIDRIEPSSLNDRTVGGESPFSSQESVEIINQIGDLLVKLQHQQEQPLEEGTSCFFIASIKPDAQTSNCFVKQIGKPASLSAPEIESLEQPEDKSQSVRSEILIQIDEDTNIIPPQKTSSTSLLKLCSRKSRFGYVGKN</sequence>
<dbReference type="Proteomes" id="UP001500889">
    <property type="component" value="Chromosome O"/>
</dbReference>
<evidence type="ECO:0000313" key="2">
    <source>
        <dbReference type="EMBL" id="BFF91959.1"/>
    </source>
</evidence>
<dbReference type="AlphaFoldDB" id="A0AAU9F2G8"/>
<evidence type="ECO:0000313" key="3">
    <source>
        <dbReference type="Proteomes" id="UP001500889"/>
    </source>
</evidence>
<protein>
    <submittedName>
        <fullName evidence="2">Uncharacterized protein</fullName>
    </submittedName>
</protein>
<organism evidence="2 3">
    <name type="scientific">Drosophila madeirensis</name>
    <name type="common">Fruit fly</name>
    <dbReference type="NCBI Taxonomy" id="30013"/>
    <lineage>
        <taxon>Eukaryota</taxon>
        <taxon>Metazoa</taxon>
        <taxon>Ecdysozoa</taxon>
        <taxon>Arthropoda</taxon>
        <taxon>Hexapoda</taxon>
        <taxon>Insecta</taxon>
        <taxon>Pterygota</taxon>
        <taxon>Neoptera</taxon>
        <taxon>Endopterygota</taxon>
        <taxon>Diptera</taxon>
        <taxon>Brachycera</taxon>
        <taxon>Muscomorpha</taxon>
        <taxon>Ephydroidea</taxon>
        <taxon>Drosophilidae</taxon>
        <taxon>Drosophila</taxon>
        <taxon>Sophophora</taxon>
    </lineage>
</organism>
<dbReference type="EMBL" id="AP029263">
    <property type="protein sequence ID" value="BFF91959.1"/>
    <property type="molecule type" value="Genomic_DNA"/>
</dbReference>
<feature type="compositionally biased region" description="Low complexity" evidence="1">
    <location>
        <begin position="10"/>
        <end position="27"/>
    </location>
</feature>
<reference evidence="2 3" key="1">
    <citation type="submission" date="2024-02" db="EMBL/GenBank/DDBJ databases">
        <title>A chromosome-level genome assembly of Drosophila madeirensis, a fruit fly species endemic to Madeira island.</title>
        <authorList>
            <person name="Tomihara K."/>
            <person name="Llopart A."/>
            <person name="Yamamoto D."/>
        </authorList>
    </citation>
    <scope>NUCLEOTIDE SEQUENCE [LARGE SCALE GENOMIC DNA]</scope>
    <source>
        <strain evidence="2 3">RF1</strain>
    </source>
</reference>
<evidence type="ECO:0000256" key="1">
    <source>
        <dbReference type="SAM" id="MobiDB-lite"/>
    </source>
</evidence>
<gene>
    <name evidence="2" type="ORF">DMAD_10117</name>
</gene>
<keyword evidence="3" id="KW-1185">Reference proteome</keyword>
<name>A0AAU9F2G8_DROMD</name>
<accession>A0AAU9F2G8</accession>
<feature type="region of interest" description="Disordered" evidence="1">
    <location>
        <begin position="1"/>
        <end position="40"/>
    </location>
</feature>